<organism evidence="1 2">
    <name type="scientific">Stieleria varia</name>
    <dbReference type="NCBI Taxonomy" id="2528005"/>
    <lineage>
        <taxon>Bacteria</taxon>
        <taxon>Pseudomonadati</taxon>
        <taxon>Planctomycetota</taxon>
        <taxon>Planctomycetia</taxon>
        <taxon>Pirellulales</taxon>
        <taxon>Pirellulaceae</taxon>
        <taxon>Stieleria</taxon>
    </lineage>
</organism>
<evidence type="ECO:0000313" key="2">
    <source>
        <dbReference type="Proteomes" id="UP000320176"/>
    </source>
</evidence>
<dbReference type="AlphaFoldDB" id="A0A5C6B1Z3"/>
<reference evidence="1 2" key="1">
    <citation type="submission" date="2019-02" db="EMBL/GenBank/DDBJ databases">
        <title>Deep-cultivation of Planctomycetes and their phenomic and genomic characterization uncovers novel biology.</title>
        <authorList>
            <person name="Wiegand S."/>
            <person name="Jogler M."/>
            <person name="Boedeker C."/>
            <person name="Pinto D."/>
            <person name="Vollmers J."/>
            <person name="Rivas-Marin E."/>
            <person name="Kohn T."/>
            <person name="Peeters S.H."/>
            <person name="Heuer A."/>
            <person name="Rast P."/>
            <person name="Oberbeckmann S."/>
            <person name="Bunk B."/>
            <person name="Jeske O."/>
            <person name="Meyerdierks A."/>
            <person name="Storesund J.E."/>
            <person name="Kallscheuer N."/>
            <person name="Luecker S."/>
            <person name="Lage O.M."/>
            <person name="Pohl T."/>
            <person name="Merkel B.J."/>
            <person name="Hornburger P."/>
            <person name="Mueller R.-W."/>
            <person name="Bruemmer F."/>
            <person name="Labrenz M."/>
            <person name="Spormann A.M."/>
            <person name="Op Den Camp H."/>
            <person name="Overmann J."/>
            <person name="Amann R."/>
            <person name="Jetten M.S.M."/>
            <person name="Mascher T."/>
            <person name="Medema M.H."/>
            <person name="Devos D.P."/>
            <person name="Kaster A.-K."/>
            <person name="Ovreas L."/>
            <person name="Rohde M."/>
            <person name="Galperin M.Y."/>
            <person name="Jogler C."/>
        </authorList>
    </citation>
    <scope>NUCLEOTIDE SEQUENCE [LARGE SCALE GENOMIC DNA]</scope>
    <source>
        <strain evidence="1 2">Pla52n</strain>
    </source>
</reference>
<accession>A0A5C6B1Z3</accession>
<name>A0A5C6B1Z3_9BACT</name>
<keyword evidence="2" id="KW-1185">Reference proteome</keyword>
<gene>
    <name evidence="1" type="ORF">Pla52n_15720</name>
</gene>
<protein>
    <submittedName>
        <fullName evidence="1">Uncharacterized protein</fullName>
    </submittedName>
</protein>
<comment type="caution">
    <text evidence="1">The sequence shown here is derived from an EMBL/GenBank/DDBJ whole genome shotgun (WGS) entry which is preliminary data.</text>
</comment>
<sequence>MGRPYLLMHSMTYENSPEDAGRPLENGKHNAATLSSRIVRPPRLALGNFCTVSSVKGCSETTNRKLQDGFPMKLPPFALCLLLLGCNLSLAQDTPNDAKFTGPTKDVTFHVLWLIESDDENRIAYDGPTREGLTAAGYGRLVPAGSAASMVSIGQRANVAGSSRYGQMSVVLSMLNTDEQDELQVKIELQSSNRSPMSIGTTARAPLGRWFLVGAADSRVGLPLHADDGKRAVAIMKIDDGVLLLD</sequence>
<proteinExistence type="predicted"/>
<dbReference type="EMBL" id="SJPN01000002">
    <property type="protein sequence ID" value="TWU05857.1"/>
    <property type="molecule type" value="Genomic_DNA"/>
</dbReference>
<evidence type="ECO:0000313" key="1">
    <source>
        <dbReference type="EMBL" id="TWU05857.1"/>
    </source>
</evidence>
<dbReference type="Proteomes" id="UP000320176">
    <property type="component" value="Unassembled WGS sequence"/>
</dbReference>